<keyword evidence="1" id="KW-0472">Membrane</keyword>
<proteinExistence type="predicted"/>
<dbReference type="Gene3D" id="3.40.50.1820">
    <property type="entry name" value="alpha/beta hydrolase"/>
    <property type="match status" value="2"/>
</dbReference>
<dbReference type="AlphaFoldDB" id="A0A6G9YFC0"/>
<dbReference type="KEGG" id="nah:F5544_20185"/>
<gene>
    <name evidence="2" type="ORF">F5544_20185</name>
</gene>
<accession>A0A6G9YFC0</accession>
<dbReference type="Proteomes" id="UP000503540">
    <property type="component" value="Chromosome"/>
</dbReference>
<dbReference type="InterPro" id="IPR029058">
    <property type="entry name" value="AB_hydrolase_fold"/>
</dbReference>
<keyword evidence="1" id="KW-0812">Transmembrane</keyword>
<keyword evidence="1" id="KW-1133">Transmembrane helix</keyword>
<reference evidence="2 3" key="1">
    <citation type="journal article" date="2019" name="ACS Chem. Biol.">
        <title>Identification and Mobilization of a Cryptic Antibiotic Biosynthesis Gene Locus from a Human-Pathogenic Nocardia Isolate.</title>
        <authorList>
            <person name="Herisse M."/>
            <person name="Ishida K."/>
            <person name="Porter J.L."/>
            <person name="Howden B."/>
            <person name="Hertweck C."/>
            <person name="Stinear T.P."/>
            <person name="Pidot S.J."/>
        </authorList>
    </citation>
    <scope>NUCLEOTIDE SEQUENCE [LARGE SCALE GENOMIC DNA]</scope>
    <source>
        <strain evidence="2 3">AUSMDU00012717</strain>
    </source>
</reference>
<evidence type="ECO:0008006" key="4">
    <source>
        <dbReference type="Google" id="ProtNLM"/>
    </source>
</evidence>
<dbReference type="EMBL" id="CP046172">
    <property type="protein sequence ID" value="QIS11902.1"/>
    <property type="molecule type" value="Genomic_DNA"/>
</dbReference>
<protein>
    <recommendedName>
        <fullName evidence="4">Alpha/beta hydrolase</fullName>
    </recommendedName>
</protein>
<dbReference type="SUPFAM" id="SSF53474">
    <property type="entry name" value="alpha/beta-Hydrolases"/>
    <property type="match status" value="2"/>
</dbReference>
<evidence type="ECO:0000313" key="3">
    <source>
        <dbReference type="Proteomes" id="UP000503540"/>
    </source>
</evidence>
<dbReference type="PANTHER" id="PTHR37946">
    <property type="entry name" value="SLL1969 PROTEIN"/>
    <property type="match status" value="1"/>
</dbReference>
<evidence type="ECO:0000256" key="1">
    <source>
        <dbReference type="SAM" id="Phobius"/>
    </source>
</evidence>
<name>A0A6G9YFC0_9NOCA</name>
<evidence type="ECO:0000313" key="2">
    <source>
        <dbReference type="EMBL" id="QIS11902.1"/>
    </source>
</evidence>
<keyword evidence="3" id="KW-1185">Reference proteome</keyword>
<dbReference type="PANTHER" id="PTHR37946:SF1">
    <property type="entry name" value="SLL1969 PROTEIN"/>
    <property type="match status" value="1"/>
</dbReference>
<dbReference type="RefSeq" id="WP_167474659.1">
    <property type="nucleotide sequence ID" value="NZ_CP046172.1"/>
</dbReference>
<sequence length="530" mass="58391">MTSASSHKRLIIYVGRTSERPGAVAGLFERLRTVPGYSDDETIYWEFPDPVRRFSRAGLAAHARDLADRIDSYRIGPRRTREVVLIGHGIGGLLVRYAYLQARCGIDGPALSWARAVTRIVLLATPNRGFDPARQAWPQRILLWLFAPLLRRYTIAELVMGTPFVTNLRIQWMREFAELGHRAPKVVQLRADDDVTVADEDSRDLEALPTGTQRVVPLATHDDIVAVDSVREDYPGQRFDILCWAITEPIQATEPTPVPPSEAAKKSVVFALHGIRSGSGDWPAELADQLANHDHAALVVTPSYGRLSAYDFALPFTRRRNLRWFADQYSYYLARHPGKPFHFVGHSNGTYLFGQSLKQIPALRFDHVFLAGSVLPREYDWLRATDRGQVRELVNVCASADKPVAWLCSALRGFGMRDIGVGGFTGFDSVPPNAVQVRSIQGGHGAALVPQRLPNIAEYVRSGKCAPETDLVTPTETFGMISRFAPIGTWLAAGTLAGLGWLSVLLIGGPAGAALILALLLVTYVVLKVA</sequence>
<feature type="transmembrane region" description="Helical" evidence="1">
    <location>
        <begin position="501"/>
        <end position="527"/>
    </location>
</feature>
<organism evidence="2 3">
    <name type="scientific">Nocardia arthritidis</name>
    <dbReference type="NCBI Taxonomy" id="228602"/>
    <lineage>
        <taxon>Bacteria</taxon>
        <taxon>Bacillati</taxon>
        <taxon>Actinomycetota</taxon>
        <taxon>Actinomycetes</taxon>
        <taxon>Mycobacteriales</taxon>
        <taxon>Nocardiaceae</taxon>
        <taxon>Nocardia</taxon>
    </lineage>
</organism>